<proteinExistence type="predicted"/>
<comment type="caution">
    <text evidence="3">The sequence shown here is derived from an EMBL/GenBank/DDBJ whole genome shotgun (WGS) entry which is preliminary data.</text>
</comment>
<dbReference type="GO" id="GO:0000155">
    <property type="term" value="F:phosphorelay sensor kinase activity"/>
    <property type="evidence" value="ECO:0007669"/>
    <property type="project" value="InterPro"/>
</dbReference>
<evidence type="ECO:0000256" key="1">
    <source>
        <dbReference type="SAM" id="Phobius"/>
    </source>
</evidence>
<dbReference type="InterPro" id="IPR036890">
    <property type="entry name" value="HATPase_C_sf"/>
</dbReference>
<gene>
    <name evidence="3" type="ORF">SDC9_136838</name>
</gene>
<keyword evidence="1" id="KW-0472">Membrane</keyword>
<feature type="transmembrane region" description="Helical" evidence="1">
    <location>
        <begin position="20"/>
        <end position="41"/>
    </location>
</feature>
<protein>
    <recommendedName>
        <fullName evidence="2">Signal transduction histidine kinase internal region domain-containing protein</fullName>
    </recommendedName>
</protein>
<dbReference type="InterPro" id="IPR050640">
    <property type="entry name" value="Bact_2-comp_sensor_kinase"/>
</dbReference>
<sequence>MLGIWFKGNLTAYQYSIIQFVKDLLLFITSVFYTYLLYLIIKNQEKIEENKNLTIENFKNRYEALKNKTDPHFLFNSLNSLNGLIGYDDERAHEYLMQLSLVFRYTIQENPVVTLAEELSFTRSYIYLMKIRYGEAFSVNIQIPDKYQTSHILPFAIQTLVENTVKHNVVSLEKPLEVSVRVNEDTMIVVENNIQPRKNDSHGSGLGLSNLNERYWLMFNQNIVIQASETTFKVEIPLIKNLERYSDKQTN</sequence>
<dbReference type="EMBL" id="VSSQ01037115">
    <property type="protein sequence ID" value="MPM89726.1"/>
    <property type="molecule type" value="Genomic_DNA"/>
</dbReference>
<reference evidence="3" key="1">
    <citation type="submission" date="2019-08" db="EMBL/GenBank/DDBJ databases">
        <authorList>
            <person name="Kucharzyk K."/>
            <person name="Murdoch R.W."/>
            <person name="Higgins S."/>
            <person name="Loffler F."/>
        </authorList>
    </citation>
    <scope>NUCLEOTIDE SEQUENCE</scope>
</reference>
<dbReference type="InterPro" id="IPR010559">
    <property type="entry name" value="Sig_transdc_His_kin_internal"/>
</dbReference>
<accession>A0A645DK97</accession>
<dbReference type="PANTHER" id="PTHR34220:SF7">
    <property type="entry name" value="SENSOR HISTIDINE KINASE YPDA"/>
    <property type="match status" value="1"/>
</dbReference>
<dbReference type="SUPFAM" id="SSF55874">
    <property type="entry name" value="ATPase domain of HSP90 chaperone/DNA topoisomerase II/histidine kinase"/>
    <property type="match status" value="1"/>
</dbReference>
<dbReference type="PANTHER" id="PTHR34220">
    <property type="entry name" value="SENSOR HISTIDINE KINASE YPDA"/>
    <property type="match status" value="1"/>
</dbReference>
<keyword evidence="1" id="KW-0812">Transmembrane</keyword>
<name>A0A645DK97_9ZZZZ</name>
<dbReference type="Pfam" id="PF06580">
    <property type="entry name" value="His_kinase"/>
    <property type="match status" value="1"/>
</dbReference>
<evidence type="ECO:0000313" key="3">
    <source>
        <dbReference type="EMBL" id="MPM89726.1"/>
    </source>
</evidence>
<dbReference type="Gene3D" id="3.30.565.10">
    <property type="entry name" value="Histidine kinase-like ATPase, C-terminal domain"/>
    <property type="match status" value="1"/>
</dbReference>
<evidence type="ECO:0000259" key="2">
    <source>
        <dbReference type="Pfam" id="PF06580"/>
    </source>
</evidence>
<keyword evidence="1" id="KW-1133">Transmembrane helix</keyword>
<organism evidence="3">
    <name type="scientific">bioreactor metagenome</name>
    <dbReference type="NCBI Taxonomy" id="1076179"/>
    <lineage>
        <taxon>unclassified sequences</taxon>
        <taxon>metagenomes</taxon>
        <taxon>ecological metagenomes</taxon>
    </lineage>
</organism>
<dbReference type="GO" id="GO:0016020">
    <property type="term" value="C:membrane"/>
    <property type="evidence" value="ECO:0007669"/>
    <property type="project" value="InterPro"/>
</dbReference>
<feature type="domain" description="Signal transduction histidine kinase internal region" evidence="2">
    <location>
        <begin position="61"/>
        <end position="137"/>
    </location>
</feature>
<dbReference type="AlphaFoldDB" id="A0A645DK97"/>